<feature type="transmembrane region" description="Helical" evidence="10">
    <location>
        <begin position="128"/>
        <end position="149"/>
    </location>
</feature>
<feature type="compositionally biased region" description="Low complexity" evidence="9">
    <location>
        <begin position="340"/>
        <end position="356"/>
    </location>
</feature>
<evidence type="ECO:0000256" key="4">
    <source>
        <dbReference type="ARBA" id="ARBA00023040"/>
    </source>
</evidence>
<evidence type="ECO:0000256" key="10">
    <source>
        <dbReference type="SAM" id="Phobius"/>
    </source>
</evidence>
<feature type="transmembrane region" description="Helical" evidence="10">
    <location>
        <begin position="48"/>
        <end position="72"/>
    </location>
</feature>
<dbReference type="SUPFAM" id="SSF81321">
    <property type="entry name" value="Family A G protein-coupled receptor-like"/>
    <property type="match status" value="1"/>
</dbReference>
<dbReference type="Pfam" id="PF00001">
    <property type="entry name" value="7tm_1"/>
    <property type="match status" value="1"/>
</dbReference>
<dbReference type="InterPro" id="IPR000276">
    <property type="entry name" value="GPCR_Rhodpsn"/>
</dbReference>
<dbReference type="PANTHER" id="PTHR24243:SF224">
    <property type="entry name" value="G-PROTEIN COUPLED RECEPTOR 19-RELATED"/>
    <property type="match status" value="1"/>
</dbReference>
<keyword evidence="6 8" id="KW-0675">Receptor</keyword>
<feature type="transmembrane region" description="Helical" evidence="10">
    <location>
        <begin position="169"/>
        <end position="193"/>
    </location>
</feature>
<dbReference type="WBParaSite" id="SSTP_0000545500.1">
    <property type="protein sequence ID" value="SSTP_0000545500.1"/>
    <property type="gene ID" value="SSTP_0000545500"/>
</dbReference>
<keyword evidence="3 10" id="KW-1133">Transmembrane helix</keyword>
<feature type="domain" description="G-protein coupled receptors family 1 profile" evidence="11">
    <location>
        <begin position="26"/>
        <end position="287"/>
    </location>
</feature>
<dbReference type="Gene3D" id="1.20.1070.10">
    <property type="entry name" value="Rhodopsin 7-helix transmembrane proteins"/>
    <property type="match status" value="1"/>
</dbReference>
<dbReference type="Proteomes" id="UP000035681">
    <property type="component" value="Unplaced"/>
</dbReference>
<comment type="subcellular location">
    <subcellularLocation>
        <location evidence="1">Membrane</location>
        <topology evidence="1">Multi-pass membrane protein</topology>
    </subcellularLocation>
</comment>
<dbReference type="CDD" id="cd00637">
    <property type="entry name" value="7tm_classA_rhodopsin-like"/>
    <property type="match status" value="1"/>
</dbReference>
<evidence type="ECO:0000256" key="2">
    <source>
        <dbReference type="ARBA" id="ARBA00022692"/>
    </source>
</evidence>
<dbReference type="GO" id="GO:0004930">
    <property type="term" value="F:G protein-coupled receptor activity"/>
    <property type="evidence" value="ECO:0007669"/>
    <property type="project" value="UniProtKB-KW"/>
</dbReference>
<feature type="transmembrane region" description="Helical" evidence="10">
    <location>
        <begin position="268"/>
        <end position="290"/>
    </location>
</feature>
<feature type="transmembrane region" description="Helical" evidence="10">
    <location>
        <begin position="94"/>
        <end position="116"/>
    </location>
</feature>
<dbReference type="InterPro" id="IPR017452">
    <property type="entry name" value="GPCR_Rhodpsn_7TM"/>
</dbReference>
<dbReference type="PRINTS" id="PR00237">
    <property type="entry name" value="GPCRRHODOPSN"/>
</dbReference>
<dbReference type="STRING" id="6248.A0A0K0E7H9"/>
<reference evidence="13" key="1">
    <citation type="submission" date="2015-08" db="UniProtKB">
        <authorList>
            <consortium name="WormBaseParasite"/>
        </authorList>
    </citation>
    <scope>IDENTIFICATION</scope>
</reference>
<name>A0A0K0E7H9_STRER</name>
<evidence type="ECO:0000256" key="8">
    <source>
        <dbReference type="RuleBase" id="RU000688"/>
    </source>
</evidence>
<evidence type="ECO:0000313" key="14">
    <source>
        <dbReference type="WBParaSite" id="TCONS_00001655.p1"/>
    </source>
</evidence>
<evidence type="ECO:0000313" key="12">
    <source>
        <dbReference type="Proteomes" id="UP000035681"/>
    </source>
</evidence>
<evidence type="ECO:0000256" key="1">
    <source>
        <dbReference type="ARBA" id="ARBA00004141"/>
    </source>
</evidence>
<evidence type="ECO:0000256" key="6">
    <source>
        <dbReference type="ARBA" id="ARBA00023170"/>
    </source>
</evidence>
<evidence type="ECO:0000256" key="5">
    <source>
        <dbReference type="ARBA" id="ARBA00023136"/>
    </source>
</evidence>
<dbReference type="PANTHER" id="PTHR24243">
    <property type="entry name" value="G-PROTEIN COUPLED RECEPTOR"/>
    <property type="match status" value="1"/>
</dbReference>
<feature type="transmembrane region" description="Helical" evidence="10">
    <location>
        <begin position="6"/>
        <end position="36"/>
    </location>
</feature>
<feature type="transmembrane region" description="Helical" evidence="10">
    <location>
        <begin position="230"/>
        <end position="248"/>
    </location>
</feature>
<evidence type="ECO:0000256" key="7">
    <source>
        <dbReference type="ARBA" id="ARBA00023224"/>
    </source>
</evidence>
<sequence>MNAFSLPWRIFFGTIFSGLTLIGLLGNVIVIFIIGFDKSMRKSCMNILLLNLAVADVLNLMVGSVEWTHLIIKGYQKFVFPSIFCPISRYLECVFLYSSIMTQLIVCVERFIAIIYPIHARRLCTTKNVIKSLLGMWIFVFIIALPYIFSNVLSPTRKICFTSGMRETWFIVFKWVEFLSFYLSPAIIFLILYSKVAKSLWKNNRQLYEGSRSSSMKLNVYDTLNMRRNVVKMLVACVIVYFICYSPIQGLFIAKHLLNISLIPPYEFILIMNALAMTCSACNPLLYTLFSKKFRKRISEFLTCNICSNKNKFKIMKRSFSGRKGKSKEITDRNTTNNESNTFKDNSTTNTSSSNNKFSINRRRYYFSIRNKSIKLPKHSMSLSLFGK</sequence>
<dbReference type="AlphaFoldDB" id="A0A0K0E7H9"/>
<dbReference type="WBParaSite" id="TCONS_00001655.p1">
    <property type="protein sequence ID" value="TCONS_00001655.p1"/>
    <property type="gene ID" value="XLOC_001534"/>
</dbReference>
<evidence type="ECO:0000313" key="13">
    <source>
        <dbReference type="WBParaSite" id="SSTP_0000545500.1"/>
    </source>
</evidence>
<feature type="region of interest" description="Disordered" evidence="9">
    <location>
        <begin position="324"/>
        <end position="356"/>
    </location>
</feature>
<organism evidence="13">
    <name type="scientific">Strongyloides stercoralis</name>
    <name type="common">Threadworm</name>
    <dbReference type="NCBI Taxonomy" id="6248"/>
    <lineage>
        <taxon>Eukaryota</taxon>
        <taxon>Metazoa</taxon>
        <taxon>Ecdysozoa</taxon>
        <taxon>Nematoda</taxon>
        <taxon>Chromadorea</taxon>
        <taxon>Rhabditida</taxon>
        <taxon>Tylenchina</taxon>
        <taxon>Panagrolaimomorpha</taxon>
        <taxon>Strongyloidoidea</taxon>
        <taxon>Strongyloididae</taxon>
        <taxon>Strongyloides</taxon>
    </lineage>
</organism>
<protein>
    <submittedName>
        <fullName evidence="13 14">G_PROTEIN_RECEP_F1_2 domain-containing protein</fullName>
    </submittedName>
</protein>
<keyword evidence="4 8" id="KW-0297">G-protein coupled receptor</keyword>
<accession>A0A0K0E7H9</accession>
<keyword evidence="5 10" id="KW-0472">Membrane</keyword>
<dbReference type="GO" id="GO:0005886">
    <property type="term" value="C:plasma membrane"/>
    <property type="evidence" value="ECO:0007669"/>
    <property type="project" value="TreeGrafter"/>
</dbReference>
<evidence type="ECO:0000256" key="9">
    <source>
        <dbReference type="SAM" id="MobiDB-lite"/>
    </source>
</evidence>
<proteinExistence type="inferred from homology"/>
<keyword evidence="2 8" id="KW-0812">Transmembrane</keyword>
<comment type="similarity">
    <text evidence="8">Belongs to the G-protein coupled receptor 1 family.</text>
</comment>
<keyword evidence="7 8" id="KW-0807">Transducer</keyword>
<evidence type="ECO:0000256" key="3">
    <source>
        <dbReference type="ARBA" id="ARBA00022989"/>
    </source>
</evidence>
<dbReference type="PROSITE" id="PS50262">
    <property type="entry name" value="G_PROTEIN_RECEP_F1_2"/>
    <property type="match status" value="1"/>
</dbReference>
<keyword evidence="12" id="KW-1185">Reference proteome</keyword>
<evidence type="ECO:0000259" key="11">
    <source>
        <dbReference type="PROSITE" id="PS50262"/>
    </source>
</evidence>
<dbReference type="PROSITE" id="PS00237">
    <property type="entry name" value="G_PROTEIN_RECEP_F1_1"/>
    <property type="match status" value="1"/>
</dbReference>